<dbReference type="Pfam" id="PF00566">
    <property type="entry name" value="RabGAP-TBC"/>
    <property type="match status" value="1"/>
</dbReference>
<dbReference type="Gene3D" id="1.10.8.270">
    <property type="entry name" value="putative rabgap domain of human tbc1 domain family member 14 like domains"/>
    <property type="match status" value="1"/>
</dbReference>
<dbReference type="EMBL" id="KZ302061">
    <property type="protein sequence ID" value="PFH48478.1"/>
    <property type="molecule type" value="Genomic_DNA"/>
</dbReference>
<dbReference type="GO" id="GO:0005096">
    <property type="term" value="F:GTPase activator activity"/>
    <property type="evidence" value="ECO:0007669"/>
    <property type="project" value="TreeGrafter"/>
</dbReference>
<feature type="compositionally biased region" description="Polar residues" evidence="1">
    <location>
        <begin position="32"/>
        <end position="63"/>
    </location>
</feature>
<proteinExistence type="predicted"/>
<evidence type="ECO:0000256" key="1">
    <source>
        <dbReference type="SAM" id="MobiDB-lite"/>
    </source>
</evidence>
<dbReference type="InterPro" id="IPR035969">
    <property type="entry name" value="Rab-GAP_TBC_sf"/>
</dbReference>
<dbReference type="SMART" id="SM00164">
    <property type="entry name" value="TBC"/>
    <property type="match status" value="1"/>
</dbReference>
<feature type="region of interest" description="Disordered" evidence="1">
    <location>
        <begin position="1"/>
        <end position="94"/>
    </location>
</feature>
<dbReference type="InterPro" id="IPR050302">
    <property type="entry name" value="Rab_GAP_TBC_domain"/>
</dbReference>
<feature type="region of interest" description="Disordered" evidence="1">
    <location>
        <begin position="661"/>
        <end position="689"/>
    </location>
</feature>
<keyword evidence="4" id="KW-1185">Reference proteome</keyword>
<gene>
    <name evidence="3" type="ORF">AMATHDRAFT_81780</name>
</gene>
<dbReference type="GO" id="GO:0031267">
    <property type="term" value="F:small GTPase binding"/>
    <property type="evidence" value="ECO:0007669"/>
    <property type="project" value="TreeGrafter"/>
</dbReference>
<feature type="compositionally biased region" description="Pro residues" evidence="1">
    <location>
        <begin position="376"/>
        <end position="386"/>
    </location>
</feature>
<dbReference type="PROSITE" id="PS50086">
    <property type="entry name" value="TBC_RABGAP"/>
    <property type="match status" value="1"/>
</dbReference>
<feature type="region of interest" description="Disordered" evidence="1">
    <location>
        <begin position="913"/>
        <end position="952"/>
    </location>
</feature>
<feature type="region of interest" description="Disordered" evidence="1">
    <location>
        <begin position="773"/>
        <end position="813"/>
    </location>
</feature>
<feature type="region of interest" description="Disordered" evidence="1">
    <location>
        <begin position="222"/>
        <end position="409"/>
    </location>
</feature>
<dbReference type="Proteomes" id="UP000242287">
    <property type="component" value="Unassembled WGS sequence"/>
</dbReference>
<evidence type="ECO:0000259" key="2">
    <source>
        <dbReference type="PROSITE" id="PS50086"/>
    </source>
</evidence>
<name>A0A2A9NEK0_9AGAR</name>
<dbReference type="STRING" id="703135.A0A2A9NEK0"/>
<feature type="region of interest" description="Disordered" evidence="1">
    <location>
        <begin position="861"/>
        <end position="891"/>
    </location>
</feature>
<sequence>MSTTSHGSTPVHLHPLSPDDATPVRTRRSRPNTDTLFTPTTRSSNSSYFSQRTQLESTASNWDGSVRGYRSHAPPSVVISSDPTRQSPEGEVPQELSISSRVLSTMWHECSDNTIHSTISTLGGTSEVLDHPYHTALRILSSAYHKLASAREELEEDRRLLWEKEIALRRRTEALLGELKPGEADIGRRIVQSIFTDDDEAQHDVQRQSVMSLSQSLSEAIAEEVPISRSSPKRLLSPPLEGDESAISTPSTAVPENHPGLTPIATEDEDAQNKTLKAERNPTRSDGDVVVTPRPIQKSKQERPSIGDWMGSWWAGKSRSSPNTVDKSLPPTDVPHESSTSQPTLGVRRHPNPPRRRRTTKSVFGTLGISILNPIPASPTPSNPEPRPTKHATDASSITESVNPDAYSRSDVASLLSRSSRKTTATALTTNTSDVGQPVVVLSSPLLQTTFSVPLSPAEPRLTTTSAEAGLATERNVLEVNAEGDVFSSNPDFSAALSRTQSVSAMDSSSMTFPAPMTGVSGSETATGVSVDKATNRIQGAALRAIVHATRVMTSDPGSVLVDHGKYVSPEVAVLAFALVKQARDEGIVFREVREKEKEREGSTEIRRNRSGSISDAAKTLRAVTSSTMKEKEKKLKQSGPVKGSFMQQVAPLFGALRGNGGPEKIIPRVSPNAGPSSTTTTQISADKGAASVSSSNIANSSGNSSVSANKPGSVPLESIIPVTAKPPTQYLSLGASTLNSVTGAMAGWSSRAYSHTVLASKDFEVRLHHPTSASRFTSSSKSRGRRRYSKSMSHESLASVLKGGEGIDRDEGEDEDMLLTDRYGFVYDVSLYDLLLLVRALECKSTAPACLTGVKIADRQEDNSWPDDGSTEREGVGSFDSSKDGTSSRLRSASRKFRVEIVKERCSCNGEMDGTVGPQYAESVKSSSSGKSKRQSIPGGAPSGTSQAVIGGTLNPATSILSVTSDTPRHACANTMQKLLDQLTTIHDQRQTTQRKEWDAFVKQRSNRTKTIKASSKQLVDQASVGSIAAGGAAAILGLRSGRSGNQGDEDEVDELIHSEGLIGFAQLGLSANREERKEFRRLVRSGIPLVYRAKVWLECSGGLEMKEPGLFQELLTPKEEDAHGGPGSVVAEIEKDVGRTMPLNVFFGGDGVGVGKLRRVLTAYSRRNPSVGYCQGMNLVTSTLLLVFADEEDAFWTLAAIVERILPEDFFSPSLLPSRACPLVLLDYVQEYAPKLYAHLSSLDVDLAAICFSWFLSLFTDCLPVETLFRVWDLFLIDGLDTLFRVALVILRSNEQELLRCESIAALYVALENLPTRMWEADKIMQLEAELRGSIIHTDLVNRRNVHVAHLQQLTS</sequence>
<evidence type="ECO:0000313" key="3">
    <source>
        <dbReference type="EMBL" id="PFH48478.1"/>
    </source>
</evidence>
<dbReference type="OrthoDB" id="294251at2759"/>
<feature type="compositionally biased region" description="Basic residues" evidence="1">
    <location>
        <begin position="347"/>
        <end position="360"/>
    </location>
</feature>
<evidence type="ECO:0000313" key="4">
    <source>
        <dbReference type="Proteomes" id="UP000242287"/>
    </source>
</evidence>
<feature type="compositionally biased region" description="Polar residues" evidence="1">
    <location>
        <begin position="674"/>
        <end position="685"/>
    </location>
</feature>
<feature type="compositionally biased region" description="Basic and acidic residues" evidence="1">
    <location>
        <begin position="276"/>
        <end position="287"/>
    </location>
</feature>
<accession>A0A2A9NEK0</accession>
<feature type="compositionally biased region" description="Low complexity" evidence="1">
    <location>
        <begin position="773"/>
        <end position="782"/>
    </location>
</feature>
<dbReference type="SUPFAM" id="SSF47923">
    <property type="entry name" value="Ypt/Rab-GAP domain of gyp1p"/>
    <property type="match status" value="2"/>
</dbReference>
<dbReference type="PANTHER" id="PTHR47219">
    <property type="entry name" value="RAB GTPASE-ACTIVATING PROTEIN 1-LIKE"/>
    <property type="match status" value="1"/>
</dbReference>
<organism evidence="3 4">
    <name type="scientific">Amanita thiersii Skay4041</name>
    <dbReference type="NCBI Taxonomy" id="703135"/>
    <lineage>
        <taxon>Eukaryota</taxon>
        <taxon>Fungi</taxon>
        <taxon>Dikarya</taxon>
        <taxon>Basidiomycota</taxon>
        <taxon>Agaricomycotina</taxon>
        <taxon>Agaricomycetes</taxon>
        <taxon>Agaricomycetidae</taxon>
        <taxon>Agaricales</taxon>
        <taxon>Pluteineae</taxon>
        <taxon>Amanitaceae</taxon>
        <taxon>Amanita</taxon>
    </lineage>
</organism>
<dbReference type="FunFam" id="1.10.8.270:FF:000026">
    <property type="entry name" value="TBC (Tre-2/Bub2/Cdc16) domain family"/>
    <property type="match status" value="1"/>
</dbReference>
<dbReference type="PANTHER" id="PTHR47219:SF20">
    <property type="entry name" value="TBC1 DOMAIN FAMILY MEMBER 2B"/>
    <property type="match status" value="1"/>
</dbReference>
<dbReference type="InterPro" id="IPR000195">
    <property type="entry name" value="Rab-GAP-TBC_dom"/>
</dbReference>
<feature type="compositionally biased region" description="Low complexity" evidence="1">
    <location>
        <begin position="227"/>
        <end position="240"/>
    </location>
</feature>
<reference evidence="3 4" key="1">
    <citation type="submission" date="2014-02" db="EMBL/GenBank/DDBJ databases">
        <title>Transposable element dynamics among asymbiotic and ectomycorrhizal Amanita fungi.</title>
        <authorList>
            <consortium name="DOE Joint Genome Institute"/>
            <person name="Hess J."/>
            <person name="Skrede I."/>
            <person name="Wolfe B."/>
            <person name="LaButti K."/>
            <person name="Ohm R.A."/>
            <person name="Grigoriev I.V."/>
            <person name="Pringle A."/>
        </authorList>
    </citation>
    <scope>NUCLEOTIDE SEQUENCE [LARGE SCALE GENOMIC DNA]</scope>
    <source>
        <strain evidence="3 4">SKay4041</strain>
    </source>
</reference>
<dbReference type="Gene3D" id="1.10.472.80">
    <property type="entry name" value="Ypt/Rab-GAP domain of gyp1p, domain 3"/>
    <property type="match status" value="1"/>
</dbReference>
<feature type="domain" description="Rab-GAP TBC" evidence="2">
    <location>
        <begin position="1088"/>
        <end position="1281"/>
    </location>
</feature>
<protein>
    <recommendedName>
        <fullName evidence="2">Rab-GAP TBC domain-containing protein</fullName>
    </recommendedName>
</protein>
<feature type="compositionally biased region" description="Polar residues" evidence="1">
    <location>
        <begin position="78"/>
        <end position="87"/>
    </location>
</feature>